<proteinExistence type="predicted"/>
<comment type="caution">
    <text evidence="1">The sequence shown here is derived from an EMBL/GenBank/DDBJ whole genome shotgun (WGS) entry which is preliminary data.</text>
</comment>
<accession>A0A645CEM4</accession>
<reference evidence="1" key="1">
    <citation type="submission" date="2019-08" db="EMBL/GenBank/DDBJ databases">
        <authorList>
            <person name="Kucharzyk K."/>
            <person name="Murdoch R.W."/>
            <person name="Higgins S."/>
            <person name="Loffler F."/>
        </authorList>
    </citation>
    <scope>NUCLEOTIDE SEQUENCE</scope>
</reference>
<organism evidence="1">
    <name type="scientific">bioreactor metagenome</name>
    <dbReference type="NCBI Taxonomy" id="1076179"/>
    <lineage>
        <taxon>unclassified sequences</taxon>
        <taxon>metagenomes</taxon>
        <taxon>ecological metagenomes</taxon>
    </lineage>
</organism>
<sequence length="59" mass="6627">MDVAQAVVAGVAAAAFELGLAGGEVQFVMRHQDLVWLDLEEARKGRHRFAREVHERLRL</sequence>
<name>A0A645CEM4_9ZZZZ</name>
<dbReference type="AlphaFoldDB" id="A0A645CEM4"/>
<dbReference type="EMBL" id="VSSQ01026575">
    <property type="protein sequence ID" value="MPM75360.1"/>
    <property type="molecule type" value="Genomic_DNA"/>
</dbReference>
<evidence type="ECO:0000313" key="1">
    <source>
        <dbReference type="EMBL" id="MPM75360.1"/>
    </source>
</evidence>
<gene>
    <name evidence="1" type="ORF">SDC9_122352</name>
</gene>
<protein>
    <submittedName>
        <fullName evidence="1">Uncharacterized protein</fullName>
    </submittedName>
</protein>